<dbReference type="SUPFAM" id="SSF56672">
    <property type="entry name" value="DNA/RNA polymerases"/>
    <property type="match status" value="1"/>
</dbReference>
<sequence>MTHIAVKQDESFFKPQQLGRECDVYFSSRGRSTKELINRNAVGEVKRVVGNKWSTSNWRADKNISKIFVSETKNINCVLCKRASHSLSACSEFRRLSVWDRAEVVKRNNLCFRSFSPHKLNECRSVKNCFCLKPHHRMIHFPRENSGNPASHLKLDVPAFVPKQSEETAEANSQSQFVATGIEKGKPKNVLLSTIHALVKNKFSQWVEVRCLLDVGSQSCLCTKACAERLQLKMEKVNTVFSCVNDASMIVKNCVKTSVANRDKSFKRELLMLVVNKITDFIPNKVINVDVDVSEFVSLADHSFNVPDKIDMLLGAEIFYELLRPGQIYAQNSQLLLQNIVFGYVVSGSVDQVVENRVHCGLILDDDLNKTLKQFWEIESVDVECTGNTEASLCEDHFARTHKRNMDGRYVVSMALSRDPSCLGNSKDMAVRQLNSLWKRLSRDSEYLSLYTDFLREYEDLGHLERVVESSEPPTQYYIPHHGVLRPDKLTTKLRVVFNASCPTTTGISLNDILMKGDVIEDVFQTISRFRRHKFAFITDIQKMYRQILIDPDQQDLQRIVLKTGPNAEVSAYRLKTVTYGISNAPFLAIRTLQQLAEDEKSRKTDVEHSLSVDTDLSVKTLGISWKPFQDRFVFKVSISIKPSYTKREVPSVIARLIQSSNNT</sequence>
<dbReference type="EMBL" id="BGPR01004396">
    <property type="protein sequence ID" value="GBM99184.1"/>
    <property type="molecule type" value="Genomic_DNA"/>
</dbReference>
<dbReference type="InterPro" id="IPR043502">
    <property type="entry name" value="DNA/RNA_pol_sf"/>
</dbReference>
<protein>
    <submittedName>
        <fullName evidence="1">Uncharacterized protein</fullName>
    </submittedName>
</protein>
<accession>A0A4Y2KAF3</accession>
<comment type="caution">
    <text evidence="1">The sequence shown here is derived from an EMBL/GenBank/DDBJ whole genome shotgun (WGS) entry which is preliminary data.</text>
</comment>
<reference evidence="1 2" key="1">
    <citation type="journal article" date="2019" name="Sci. Rep.">
        <title>Orb-weaving spider Araneus ventricosus genome elucidates the spidroin gene catalogue.</title>
        <authorList>
            <person name="Kono N."/>
            <person name="Nakamura H."/>
            <person name="Ohtoshi R."/>
            <person name="Moran D.A.P."/>
            <person name="Shinohara A."/>
            <person name="Yoshida Y."/>
            <person name="Fujiwara M."/>
            <person name="Mori M."/>
            <person name="Tomita M."/>
            <person name="Arakawa K."/>
        </authorList>
    </citation>
    <scope>NUCLEOTIDE SEQUENCE [LARGE SCALE GENOMIC DNA]</scope>
</reference>
<gene>
    <name evidence="1" type="ORF">AVEN_122520_1</name>
</gene>
<keyword evidence="2" id="KW-1185">Reference proteome</keyword>
<dbReference type="PANTHER" id="PTHR47331:SF5">
    <property type="entry name" value="RIBONUCLEASE H"/>
    <property type="match status" value="1"/>
</dbReference>
<dbReference type="PANTHER" id="PTHR47331">
    <property type="entry name" value="PHD-TYPE DOMAIN-CONTAINING PROTEIN"/>
    <property type="match status" value="1"/>
</dbReference>
<proteinExistence type="predicted"/>
<dbReference type="Proteomes" id="UP000499080">
    <property type="component" value="Unassembled WGS sequence"/>
</dbReference>
<dbReference type="AlphaFoldDB" id="A0A4Y2KAF3"/>
<evidence type="ECO:0000313" key="1">
    <source>
        <dbReference type="EMBL" id="GBM99184.1"/>
    </source>
</evidence>
<dbReference type="GO" id="GO:0071897">
    <property type="term" value="P:DNA biosynthetic process"/>
    <property type="evidence" value="ECO:0007669"/>
    <property type="project" value="UniProtKB-ARBA"/>
</dbReference>
<evidence type="ECO:0000313" key="2">
    <source>
        <dbReference type="Proteomes" id="UP000499080"/>
    </source>
</evidence>
<organism evidence="1 2">
    <name type="scientific">Araneus ventricosus</name>
    <name type="common">Orbweaver spider</name>
    <name type="synonym">Epeira ventricosa</name>
    <dbReference type="NCBI Taxonomy" id="182803"/>
    <lineage>
        <taxon>Eukaryota</taxon>
        <taxon>Metazoa</taxon>
        <taxon>Ecdysozoa</taxon>
        <taxon>Arthropoda</taxon>
        <taxon>Chelicerata</taxon>
        <taxon>Arachnida</taxon>
        <taxon>Araneae</taxon>
        <taxon>Araneomorphae</taxon>
        <taxon>Entelegynae</taxon>
        <taxon>Araneoidea</taxon>
        <taxon>Araneidae</taxon>
        <taxon>Araneus</taxon>
    </lineage>
</organism>
<name>A0A4Y2KAF3_ARAVE</name>